<sequence length="43" mass="4655">MKLMILAVTVLFTVFGVGAQTLPNNSEAEPLKTTPNKYQAGLF</sequence>
<accession>A0A3B0W9Y7</accession>
<dbReference type="AlphaFoldDB" id="A0A3B0W9Y7"/>
<name>A0A3B0W9Y7_9ZZZZ</name>
<dbReference type="EMBL" id="UOFA01000347">
    <property type="protein sequence ID" value="VAW47487.1"/>
    <property type="molecule type" value="Genomic_DNA"/>
</dbReference>
<organism evidence="1">
    <name type="scientific">hydrothermal vent metagenome</name>
    <dbReference type="NCBI Taxonomy" id="652676"/>
    <lineage>
        <taxon>unclassified sequences</taxon>
        <taxon>metagenomes</taxon>
        <taxon>ecological metagenomes</taxon>
    </lineage>
</organism>
<proteinExistence type="predicted"/>
<reference evidence="1" key="1">
    <citation type="submission" date="2018-06" db="EMBL/GenBank/DDBJ databases">
        <authorList>
            <person name="Zhirakovskaya E."/>
        </authorList>
    </citation>
    <scope>NUCLEOTIDE SEQUENCE</scope>
</reference>
<evidence type="ECO:0000313" key="1">
    <source>
        <dbReference type="EMBL" id="VAW47487.1"/>
    </source>
</evidence>
<gene>
    <name evidence="1" type="ORF">MNBD_GAMMA02-1099</name>
</gene>
<protein>
    <submittedName>
        <fullName evidence="1">Uncharacterized protein</fullName>
    </submittedName>
</protein>